<dbReference type="SUPFAM" id="SSF49313">
    <property type="entry name" value="Cadherin-like"/>
    <property type="match status" value="6"/>
</dbReference>
<feature type="domain" description="Cadherin" evidence="13">
    <location>
        <begin position="888"/>
        <end position="1011"/>
    </location>
</feature>
<dbReference type="SMART" id="SM00112">
    <property type="entry name" value="CA"/>
    <property type="match status" value="7"/>
</dbReference>
<feature type="region of interest" description="Disordered" evidence="10">
    <location>
        <begin position="107"/>
        <end position="128"/>
    </location>
</feature>
<keyword evidence="7 11" id="KW-0472">Membrane</keyword>
<evidence type="ECO:0000256" key="5">
    <source>
        <dbReference type="ARBA" id="ARBA00022889"/>
    </source>
</evidence>
<keyword evidence="2 11" id="KW-0812">Transmembrane</keyword>
<feature type="signal peptide" evidence="12">
    <location>
        <begin position="1"/>
        <end position="20"/>
    </location>
</feature>
<feature type="domain" description="Cadherin" evidence="13">
    <location>
        <begin position="648"/>
        <end position="751"/>
    </location>
</feature>
<feature type="transmembrane region" description="Helical" evidence="11">
    <location>
        <begin position="1077"/>
        <end position="1099"/>
    </location>
</feature>
<dbReference type="Gene3D" id="2.60.40.60">
    <property type="entry name" value="Cadherins"/>
    <property type="match status" value="7"/>
</dbReference>
<feature type="compositionally biased region" description="Basic and acidic residues" evidence="10">
    <location>
        <begin position="1046"/>
        <end position="1061"/>
    </location>
</feature>
<feature type="compositionally biased region" description="Polar residues" evidence="10">
    <location>
        <begin position="1376"/>
        <end position="1389"/>
    </location>
</feature>
<feature type="domain" description="Cadherin" evidence="13">
    <location>
        <begin position="35"/>
        <end position="181"/>
    </location>
</feature>
<dbReference type="InterPro" id="IPR013164">
    <property type="entry name" value="Cadherin_N"/>
</dbReference>
<dbReference type="GO" id="GO:0005509">
    <property type="term" value="F:calcium ion binding"/>
    <property type="evidence" value="ECO:0007669"/>
    <property type="project" value="UniProtKB-UniRule"/>
</dbReference>
<evidence type="ECO:0000256" key="3">
    <source>
        <dbReference type="ARBA" id="ARBA00022737"/>
    </source>
</evidence>
<evidence type="ECO:0000256" key="8">
    <source>
        <dbReference type="ARBA" id="ARBA00023180"/>
    </source>
</evidence>
<dbReference type="PANTHER" id="PTHR24028">
    <property type="entry name" value="CADHERIN-87A"/>
    <property type="match status" value="1"/>
</dbReference>
<evidence type="ECO:0000256" key="7">
    <source>
        <dbReference type="ARBA" id="ARBA00023136"/>
    </source>
</evidence>
<dbReference type="WBParaSite" id="MCU_002453-RA">
    <property type="protein sequence ID" value="MCU_002453-RA"/>
    <property type="gene ID" value="MCU_002453"/>
</dbReference>
<dbReference type="Pfam" id="PF08266">
    <property type="entry name" value="Cadherin_2"/>
    <property type="match status" value="1"/>
</dbReference>
<feature type="domain" description="Cadherin" evidence="13">
    <location>
        <begin position="475"/>
        <end position="622"/>
    </location>
</feature>
<accession>A0A5K3ET53</accession>
<evidence type="ECO:0000256" key="6">
    <source>
        <dbReference type="ARBA" id="ARBA00022989"/>
    </source>
</evidence>
<feature type="domain" description="Cadherin" evidence="13">
    <location>
        <begin position="752"/>
        <end position="885"/>
    </location>
</feature>
<feature type="region of interest" description="Disordered" evidence="10">
    <location>
        <begin position="1414"/>
        <end position="1468"/>
    </location>
</feature>
<evidence type="ECO:0000256" key="11">
    <source>
        <dbReference type="SAM" id="Phobius"/>
    </source>
</evidence>
<dbReference type="PANTHER" id="PTHR24028:SF146">
    <property type="entry name" value="CADHERIN 96CB, ISOFORM D-RELATED"/>
    <property type="match status" value="1"/>
</dbReference>
<evidence type="ECO:0000256" key="2">
    <source>
        <dbReference type="ARBA" id="ARBA00022692"/>
    </source>
</evidence>
<keyword evidence="5" id="KW-0130">Cell adhesion</keyword>
<name>A0A5K3ET53_MESCO</name>
<feature type="domain" description="Cadherin" evidence="13">
    <location>
        <begin position="206"/>
        <end position="303"/>
    </location>
</feature>
<dbReference type="InterPro" id="IPR020894">
    <property type="entry name" value="Cadherin_CS"/>
</dbReference>
<keyword evidence="12" id="KW-0732">Signal</keyword>
<evidence type="ECO:0000256" key="9">
    <source>
        <dbReference type="PROSITE-ProRule" id="PRU00043"/>
    </source>
</evidence>
<evidence type="ECO:0000313" key="14">
    <source>
        <dbReference type="WBParaSite" id="MCU_002453-RA"/>
    </source>
</evidence>
<dbReference type="PROSITE" id="PS50268">
    <property type="entry name" value="CADHERIN_2"/>
    <property type="match status" value="7"/>
</dbReference>
<evidence type="ECO:0000259" key="13">
    <source>
        <dbReference type="PROSITE" id="PS50268"/>
    </source>
</evidence>
<dbReference type="PRINTS" id="PR00205">
    <property type="entry name" value="CADHERIN"/>
</dbReference>
<dbReference type="InterPro" id="IPR002126">
    <property type="entry name" value="Cadherin-like_dom"/>
</dbReference>
<protein>
    <submittedName>
        <fullName evidence="14">GAB2</fullName>
    </submittedName>
</protein>
<feature type="compositionally biased region" description="Polar residues" evidence="10">
    <location>
        <begin position="1414"/>
        <end position="1432"/>
    </location>
</feature>
<keyword evidence="4 9" id="KW-0106">Calcium</keyword>
<dbReference type="Pfam" id="PF00028">
    <property type="entry name" value="Cadherin"/>
    <property type="match status" value="3"/>
</dbReference>
<evidence type="ECO:0000256" key="10">
    <source>
        <dbReference type="SAM" id="MobiDB-lite"/>
    </source>
</evidence>
<proteinExistence type="predicted"/>
<dbReference type="InterPro" id="IPR050174">
    <property type="entry name" value="Protocadherin/Cadherin-CA"/>
</dbReference>
<evidence type="ECO:0000256" key="1">
    <source>
        <dbReference type="ARBA" id="ARBA00004167"/>
    </source>
</evidence>
<dbReference type="PROSITE" id="PS00232">
    <property type="entry name" value="CADHERIN_1"/>
    <property type="match status" value="2"/>
</dbReference>
<organism evidence="14">
    <name type="scientific">Mesocestoides corti</name>
    <name type="common">Flatworm</name>
    <dbReference type="NCBI Taxonomy" id="53468"/>
    <lineage>
        <taxon>Eukaryota</taxon>
        <taxon>Metazoa</taxon>
        <taxon>Spiralia</taxon>
        <taxon>Lophotrochozoa</taxon>
        <taxon>Platyhelminthes</taxon>
        <taxon>Cestoda</taxon>
        <taxon>Eucestoda</taxon>
        <taxon>Cyclophyllidea</taxon>
        <taxon>Mesocestoididae</taxon>
        <taxon>Mesocestoides</taxon>
    </lineage>
</organism>
<feature type="region of interest" description="Disordered" evidence="10">
    <location>
        <begin position="1366"/>
        <end position="1389"/>
    </location>
</feature>
<sequence length="1468" mass="160803">MAKHLLSSMSFFLLIAQVPALSPKLNSLQHLTYFVSEEVPRGTRVGNVFNDIAEMLGTYTTTKDTLPVNLMVTNWQDLGPQHFAIDLTSGYLIVSSKLDRETLCPNSGVPVPSRVPYPNRGKGDSHSMPEKIHAPEAPDRPCSLTLRVVYTPENTEGDPEDPLLLTIRIIITDINDQVPTFPQTRINLELGEISAVPGETTINLPTASDSDAGSNGTLSYWLEHLIPPYGMQRFNSTEFPFRLEGLADGNPLRLRLIQPLDYENVKSYEFVLCVEDNGTPNPLSSRLGIHLDVLDENDNAPTFSKSNYFIIINESLPRGSVLLDLHAQDFDSGQNGYVSFELPIPMTEESKAIQQYFDVRTITPGYAKLFVRQSPDLDIGIEKQSDFRPAAPGVHLRRSRDFALRIVATDNGSPWRHTSEATVTIRVLDVNDMVPKISVNYLISPHVSQQIRNMLIGGPSLQKSHGVVMENVERSLVAFVTVHDVDSGPWGQVSCRTDNDAFKLVFIGGNGIEVETHEDNGEEEPLSANNGLSFKLMTQRAFDREEKQQVNFHIICVDNVFKTGQEQAFVQDLSPRDSGVLSGDDGTGSKPFTVVSDRAKQLTGTTLVSVRVLDENDCAPEFSQSLYTFSEEENVPDFANQPVAKGEGKSIGIIQAHDRDLNSMLTYTLLSVPQDAFQIDPQSGNLYIVRPFDREAFLTSSYEGVEVRRDPATNESIVVAHFLARVSDGKHSADTKIQVTIADVNDCPPVFEKNTYEFFVDENHRSLNGHPIGNVKAHDSDAGLKGKIIYRLQPVSDQMFSNSTNYLRDYNPNRHFKVDPNTGSISTLRPLDRERHIHHIFHVVAVDASGSPLYQKAINEKKGQFTATATVTVIVNDENDNAPSITFPAPHATLRVEAGTPAGQQIFTVTATDPDAAENGTVRYSLWQSTPPMAELRSQEAGAKSTIFAIDEQTGIVMLTEKLPSIPKKYLLTIGAHDLGGVIQRNTSITAIIHVMSRSNLDISKSYGPDSRALIVDPDDTDEHTLGGSLKRLQPPPGGPLRAHQHLLDGEAGDGHSEDSRLPPPPMPPFAFLTDRIIIFVLSSTFVVLLVVTVVLILLMRRRRLIEMSTNRHSKDGIKASHIQNNIDNAGQLCASNALQMINTTSASGGKAILYRAGLPSDGTSHSDSEGRSIITAETYPANVEDPYTLLRPLNRNQTRQVLPGEKFDFSNTISGTDADVGYRAYNHCVPLSSFPSLIPLPSVATSQSSTGILYSASNSCTTGFARPYPVCAATHASGQQPAARSGQASSSATRLLSGLVTQPRKHTTNASAKGIDMSDYAKMPRQNQTIGDGAKCEYQILLQQKTPVCLQRRLSAAESVHGGKTINFPLPGDSWPSTSQEESEQSNPSFIQNVKLINGEQLFKSASLHPIVQDSSSDWNSDMEVTSASRSPPQPLKTVKFSTSSLPLSKQSTTGDCLSKTAEASYV</sequence>
<keyword evidence="8" id="KW-0325">Glycoprotein</keyword>
<comment type="subcellular location">
    <subcellularLocation>
        <location evidence="1">Membrane</location>
        <topology evidence="1">Single-pass membrane protein</topology>
    </subcellularLocation>
</comment>
<evidence type="ECO:0000256" key="4">
    <source>
        <dbReference type="ARBA" id="ARBA00022837"/>
    </source>
</evidence>
<dbReference type="InterPro" id="IPR015919">
    <property type="entry name" value="Cadherin-like_sf"/>
</dbReference>
<feature type="compositionally biased region" description="Polar residues" evidence="10">
    <location>
        <begin position="1441"/>
        <end position="1457"/>
    </location>
</feature>
<feature type="region of interest" description="Disordered" evidence="10">
    <location>
        <begin position="1025"/>
        <end position="1064"/>
    </location>
</feature>
<dbReference type="GO" id="GO:0005886">
    <property type="term" value="C:plasma membrane"/>
    <property type="evidence" value="ECO:0007669"/>
    <property type="project" value="InterPro"/>
</dbReference>
<evidence type="ECO:0000256" key="12">
    <source>
        <dbReference type="SAM" id="SignalP"/>
    </source>
</evidence>
<dbReference type="CDD" id="cd11304">
    <property type="entry name" value="Cadherin_repeat"/>
    <property type="match status" value="5"/>
</dbReference>
<reference evidence="14" key="1">
    <citation type="submission" date="2019-11" db="UniProtKB">
        <authorList>
            <consortium name="WormBaseParasite"/>
        </authorList>
    </citation>
    <scope>IDENTIFICATION</scope>
</reference>
<keyword evidence="6 11" id="KW-1133">Transmembrane helix</keyword>
<dbReference type="GO" id="GO:0007156">
    <property type="term" value="P:homophilic cell adhesion via plasma membrane adhesion molecules"/>
    <property type="evidence" value="ECO:0007669"/>
    <property type="project" value="InterPro"/>
</dbReference>
<keyword evidence="3" id="KW-0677">Repeat</keyword>
<feature type="chain" id="PRO_5024383978" evidence="12">
    <location>
        <begin position="21"/>
        <end position="1468"/>
    </location>
</feature>
<feature type="domain" description="Cadherin" evidence="13">
    <location>
        <begin position="304"/>
        <end position="437"/>
    </location>
</feature>